<evidence type="ECO:0000313" key="3">
    <source>
        <dbReference type="Proteomes" id="UP000813385"/>
    </source>
</evidence>
<dbReference type="AlphaFoldDB" id="A0A8K0X4U1"/>
<dbReference type="Pfam" id="PF00134">
    <property type="entry name" value="Cyclin_N"/>
    <property type="match status" value="1"/>
</dbReference>
<protein>
    <recommendedName>
        <fullName evidence="1">Cyclin N-terminal domain-containing protein</fullName>
    </recommendedName>
</protein>
<dbReference type="InterPro" id="IPR036915">
    <property type="entry name" value="Cyclin-like_sf"/>
</dbReference>
<dbReference type="EMBL" id="JAGPXD010000003">
    <property type="protein sequence ID" value="KAH7363539.1"/>
    <property type="molecule type" value="Genomic_DNA"/>
</dbReference>
<proteinExistence type="predicted"/>
<dbReference type="InterPro" id="IPR013922">
    <property type="entry name" value="Cyclin_PHO80-like"/>
</dbReference>
<organism evidence="2 3">
    <name type="scientific">Plectosphaerella cucumerina</name>
    <dbReference type="NCBI Taxonomy" id="40658"/>
    <lineage>
        <taxon>Eukaryota</taxon>
        <taxon>Fungi</taxon>
        <taxon>Dikarya</taxon>
        <taxon>Ascomycota</taxon>
        <taxon>Pezizomycotina</taxon>
        <taxon>Sordariomycetes</taxon>
        <taxon>Hypocreomycetidae</taxon>
        <taxon>Glomerellales</taxon>
        <taxon>Plectosphaerellaceae</taxon>
        <taxon>Plectosphaerella</taxon>
    </lineage>
</organism>
<dbReference type="PANTHER" id="PTHR15615:SF10">
    <property type="entry name" value="PHO85 CYCLIN-2-RELATED"/>
    <property type="match status" value="1"/>
</dbReference>
<gene>
    <name evidence="2" type="ORF">B0T11DRAFT_353864</name>
</gene>
<dbReference type="GO" id="GO:0016538">
    <property type="term" value="F:cyclin-dependent protein serine/threonine kinase regulator activity"/>
    <property type="evidence" value="ECO:0007669"/>
    <property type="project" value="TreeGrafter"/>
</dbReference>
<dbReference type="Gene3D" id="1.10.472.10">
    <property type="entry name" value="Cyclin-like"/>
    <property type="match status" value="1"/>
</dbReference>
<feature type="domain" description="Cyclin N-terminal" evidence="1">
    <location>
        <begin position="53"/>
        <end position="154"/>
    </location>
</feature>
<keyword evidence="3" id="KW-1185">Reference proteome</keyword>
<name>A0A8K0X4U1_9PEZI</name>
<evidence type="ECO:0000313" key="2">
    <source>
        <dbReference type="EMBL" id="KAH7363539.1"/>
    </source>
</evidence>
<dbReference type="GO" id="GO:0000307">
    <property type="term" value="C:cyclin-dependent protein kinase holoenzyme complex"/>
    <property type="evidence" value="ECO:0007669"/>
    <property type="project" value="TreeGrafter"/>
</dbReference>
<reference evidence="2" key="1">
    <citation type="journal article" date="2021" name="Nat. Commun.">
        <title>Genetic determinants of endophytism in the Arabidopsis root mycobiome.</title>
        <authorList>
            <person name="Mesny F."/>
            <person name="Miyauchi S."/>
            <person name="Thiergart T."/>
            <person name="Pickel B."/>
            <person name="Atanasova L."/>
            <person name="Karlsson M."/>
            <person name="Huettel B."/>
            <person name="Barry K.W."/>
            <person name="Haridas S."/>
            <person name="Chen C."/>
            <person name="Bauer D."/>
            <person name="Andreopoulos W."/>
            <person name="Pangilinan J."/>
            <person name="LaButti K."/>
            <person name="Riley R."/>
            <person name="Lipzen A."/>
            <person name="Clum A."/>
            <person name="Drula E."/>
            <person name="Henrissat B."/>
            <person name="Kohler A."/>
            <person name="Grigoriev I.V."/>
            <person name="Martin F.M."/>
            <person name="Hacquard S."/>
        </authorList>
    </citation>
    <scope>NUCLEOTIDE SEQUENCE</scope>
    <source>
        <strain evidence="2">MPI-CAGE-AT-0016</strain>
    </source>
</reference>
<sequence length="184" mass="20890">MLATQFNVEALHILLAQPVSTDMISHLAAAASGMVDGGPELALGLPRLPSFEEFISHLSAQPEITTPIIMSALVYLERLKRKMVPLKRPHSAGYRLFLAALVLSFKYNNDVQYTIRAWSEMSCMLTQNHAFWLDCDTIKTTERQVLRLLGWDLSISEEALLHELEPLLAPIRQQLLRRQAWRLV</sequence>
<dbReference type="Proteomes" id="UP000813385">
    <property type="component" value="Unassembled WGS sequence"/>
</dbReference>
<comment type="caution">
    <text evidence="2">The sequence shown here is derived from an EMBL/GenBank/DDBJ whole genome shotgun (WGS) entry which is preliminary data.</text>
</comment>
<dbReference type="InterPro" id="IPR006671">
    <property type="entry name" value="Cyclin_N"/>
</dbReference>
<dbReference type="CDD" id="cd20557">
    <property type="entry name" value="CYCLIN_ScPCL1-like"/>
    <property type="match status" value="1"/>
</dbReference>
<dbReference type="OrthoDB" id="3592452at2759"/>
<accession>A0A8K0X4U1</accession>
<evidence type="ECO:0000259" key="1">
    <source>
        <dbReference type="Pfam" id="PF00134"/>
    </source>
</evidence>
<dbReference type="GO" id="GO:0005634">
    <property type="term" value="C:nucleus"/>
    <property type="evidence" value="ECO:0007669"/>
    <property type="project" value="TreeGrafter"/>
</dbReference>
<dbReference type="PANTHER" id="PTHR15615">
    <property type="match status" value="1"/>
</dbReference>
<dbReference type="SUPFAM" id="SSF47954">
    <property type="entry name" value="Cyclin-like"/>
    <property type="match status" value="1"/>
</dbReference>
<dbReference type="GO" id="GO:0019901">
    <property type="term" value="F:protein kinase binding"/>
    <property type="evidence" value="ECO:0007669"/>
    <property type="project" value="InterPro"/>
</dbReference>